<feature type="transmembrane region" description="Helical" evidence="1">
    <location>
        <begin position="35"/>
        <end position="68"/>
    </location>
</feature>
<sequence length="603" mass="63210">MYSSSSAIYPMPGGGSAGSATSRFTPADFKYNGRVALALLPCLLTMATIGGASVLSCLTIGAMVVYLMDALQYREGAFSCAWLTLLCADVAFTFSLLSSSDAPVLLQLFMIFATLFLSALTGMWASLQFKWLQMQYPAAAIYFERCVLTASLPLAAVLHTLGLATFVPYSDVPYYLAVLLVALYYLLGRPLMSSFYNVKAGPAALGGGPAVGPEAVVQTRADGALMAALVAVLPAATYAAVHSVVLFFPLHLYAMLLLLGGMPLALALMPGGMWWLAPAVPPPVNATASGGQRSAAAAAATYGNTPYISTPSRGLAGFLRRVVLAGALLVALVGFEGRVVFHGFGQYIQLPSPWNWLAVTFALFGCAGVGLAHVTGALGEQGVDVTVAGSFLLLCTTAGALAAGVPFLWLPAPLLAACGLSLFYESRSLREYLVFVVGAFATSVWFIRQHYWFLELPVSGMRLHTLVKLVLAALVPALTVPGLVVAGASSHLVGGLLVLQGGLLCVMEERMYAAGHEEGAPEVMYPGWLVMATSLLGLAAARLLTSRARITPLASWLLHSLYGAKAAMLLIPEAALVLPAALLLAATLAPYFLYGPSTLLNVP</sequence>
<dbReference type="PANTHER" id="PTHR35313">
    <property type="entry name" value="NO EXINE FORMATION 1"/>
    <property type="match status" value="1"/>
</dbReference>
<organism evidence="2 3">
    <name type="scientific">Astrephomene gubernaculifera</name>
    <dbReference type="NCBI Taxonomy" id="47775"/>
    <lineage>
        <taxon>Eukaryota</taxon>
        <taxon>Viridiplantae</taxon>
        <taxon>Chlorophyta</taxon>
        <taxon>core chlorophytes</taxon>
        <taxon>Chlorophyceae</taxon>
        <taxon>CS clade</taxon>
        <taxon>Chlamydomonadales</taxon>
        <taxon>Astrephomenaceae</taxon>
        <taxon>Astrephomene</taxon>
    </lineage>
</organism>
<feature type="transmembrane region" description="Helical" evidence="1">
    <location>
        <begin position="525"/>
        <end position="545"/>
    </location>
</feature>
<feature type="transmembrane region" description="Helical" evidence="1">
    <location>
        <begin position="254"/>
        <end position="277"/>
    </location>
</feature>
<evidence type="ECO:0000256" key="1">
    <source>
        <dbReference type="SAM" id="Phobius"/>
    </source>
</evidence>
<feature type="transmembrane region" description="Helical" evidence="1">
    <location>
        <begin position="566"/>
        <end position="593"/>
    </location>
</feature>
<dbReference type="Proteomes" id="UP001054857">
    <property type="component" value="Unassembled WGS sequence"/>
</dbReference>
<dbReference type="AlphaFoldDB" id="A0AAD3HU05"/>
<feature type="transmembrane region" description="Helical" evidence="1">
    <location>
        <begin position="432"/>
        <end position="454"/>
    </location>
</feature>
<feature type="non-terminal residue" evidence="2">
    <location>
        <position position="1"/>
    </location>
</feature>
<comment type="caution">
    <text evidence="2">The sequence shown here is derived from an EMBL/GenBank/DDBJ whole genome shotgun (WGS) entry which is preliminary data.</text>
</comment>
<feature type="transmembrane region" description="Helical" evidence="1">
    <location>
        <begin position="224"/>
        <end position="248"/>
    </location>
</feature>
<feature type="transmembrane region" description="Helical" evidence="1">
    <location>
        <begin position="146"/>
        <end position="166"/>
    </location>
</feature>
<feature type="transmembrane region" description="Helical" evidence="1">
    <location>
        <begin position="322"/>
        <end position="344"/>
    </location>
</feature>
<proteinExistence type="predicted"/>
<protein>
    <submittedName>
        <fullName evidence="2">Uncharacterized protein</fullName>
    </submittedName>
</protein>
<keyword evidence="1" id="KW-0472">Membrane</keyword>
<keyword evidence="1" id="KW-0812">Transmembrane</keyword>
<feature type="transmembrane region" description="Helical" evidence="1">
    <location>
        <begin position="172"/>
        <end position="187"/>
    </location>
</feature>
<dbReference type="EMBL" id="BMAR01000067">
    <property type="protein sequence ID" value="GFR52565.1"/>
    <property type="molecule type" value="Genomic_DNA"/>
</dbReference>
<feature type="transmembrane region" description="Helical" evidence="1">
    <location>
        <begin position="391"/>
        <end position="412"/>
    </location>
</feature>
<evidence type="ECO:0000313" key="2">
    <source>
        <dbReference type="EMBL" id="GFR52565.1"/>
    </source>
</evidence>
<keyword evidence="3" id="KW-1185">Reference proteome</keyword>
<feature type="transmembrane region" description="Helical" evidence="1">
    <location>
        <begin position="104"/>
        <end position="125"/>
    </location>
</feature>
<feature type="transmembrane region" description="Helical" evidence="1">
    <location>
        <begin position="356"/>
        <end position="379"/>
    </location>
</feature>
<evidence type="ECO:0000313" key="3">
    <source>
        <dbReference type="Proteomes" id="UP001054857"/>
    </source>
</evidence>
<gene>
    <name evidence="2" type="ORF">Agub_g15155</name>
</gene>
<keyword evidence="1" id="KW-1133">Transmembrane helix</keyword>
<reference evidence="2 3" key="1">
    <citation type="journal article" date="2021" name="Sci. Rep.">
        <title>Genome sequencing of the multicellular alga Astrephomene provides insights into convergent evolution of germ-soma differentiation.</title>
        <authorList>
            <person name="Yamashita S."/>
            <person name="Yamamoto K."/>
            <person name="Matsuzaki R."/>
            <person name="Suzuki S."/>
            <person name="Yamaguchi H."/>
            <person name="Hirooka S."/>
            <person name="Minakuchi Y."/>
            <person name="Miyagishima S."/>
            <person name="Kawachi M."/>
            <person name="Toyoda A."/>
            <person name="Nozaki H."/>
        </authorList>
    </citation>
    <scope>NUCLEOTIDE SEQUENCE [LARGE SCALE GENOMIC DNA]</scope>
    <source>
        <strain evidence="2 3">NIES-4017</strain>
    </source>
</reference>
<name>A0AAD3HU05_9CHLO</name>
<feature type="transmembrane region" description="Helical" evidence="1">
    <location>
        <begin position="80"/>
        <end position="98"/>
    </location>
</feature>
<dbReference type="PANTHER" id="PTHR35313:SF1">
    <property type="entry name" value="NO EXINE FORMATION 1"/>
    <property type="match status" value="1"/>
</dbReference>
<accession>A0AAD3HU05</accession>
<feature type="transmembrane region" description="Helical" evidence="1">
    <location>
        <begin position="466"/>
        <end position="488"/>
    </location>
</feature>